<dbReference type="AlphaFoldDB" id="A0A2S2CW65"/>
<accession>A0A2S2CW65</accession>
<feature type="region of interest" description="Disordered" evidence="1">
    <location>
        <begin position="1"/>
        <end position="115"/>
    </location>
</feature>
<gene>
    <name evidence="2" type="ORF">DEW08_21375</name>
</gene>
<dbReference type="Proteomes" id="UP000245629">
    <property type="component" value="Plasmid unnamed1"/>
</dbReference>
<dbReference type="Pfam" id="PF20106">
    <property type="entry name" value="DUF6496"/>
    <property type="match status" value="1"/>
</dbReference>
<proteinExistence type="predicted"/>
<dbReference type="InterPro" id="IPR045468">
    <property type="entry name" value="DUF6496"/>
</dbReference>
<dbReference type="EMBL" id="CP029356">
    <property type="protein sequence ID" value="AWK88655.1"/>
    <property type="molecule type" value="Genomic_DNA"/>
</dbReference>
<keyword evidence="3" id="KW-1185">Reference proteome</keyword>
<evidence type="ECO:0000313" key="2">
    <source>
        <dbReference type="EMBL" id="AWK88655.1"/>
    </source>
</evidence>
<name>A0A2S2CW65_9PROT</name>
<keyword evidence="2" id="KW-0614">Plasmid</keyword>
<feature type="compositionally biased region" description="Basic and acidic residues" evidence="1">
    <location>
        <begin position="1"/>
        <end position="24"/>
    </location>
</feature>
<geneLocation type="plasmid" evidence="2 3">
    <name>unnamed1</name>
</geneLocation>
<feature type="compositionally biased region" description="Basic and acidic residues" evidence="1">
    <location>
        <begin position="56"/>
        <end position="72"/>
    </location>
</feature>
<reference evidence="3" key="1">
    <citation type="submission" date="2018-05" db="EMBL/GenBank/DDBJ databases">
        <title>Azospirillum thermophila sp. nov., a novel isolated from hot spring.</title>
        <authorList>
            <person name="Zhao Z."/>
        </authorList>
    </citation>
    <scope>NUCLEOTIDE SEQUENCE [LARGE SCALE GENOMIC DNA]</scope>
    <source>
        <strain evidence="3">CFH 70021</strain>
        <plasmid evidence="3">unnamed1</plasmid>
    </source>
</reference>
<evidence type="ECO:0000313" key="3">
    <source>
        <dbReference type="Proteomes" id="UP000245629"/>
    </source>
</evidence>
<evidence type="ECO:0000256" key="1">
    <source>
        <dbReference type="SAM" id="MobiDB-lite"/>
    </source>
</evidence>
<evidence type="ECO:0008006" key="4">
    <source>
        <dbReference type="Google" id="ProtNLM"/>
    </source>
</evidence>
<dbReference type="OrthoDB" id="791686at2"/>
<protein>
    <recommendedName>
        <fullName evidence="4">Plasmid stabilization protein</fullName>
    </recommendedName>
</protein>
<sequence>MAQQSREQKETVERVMHEFKHGDLETGQGRKVKDSKQAIAIALREAGASRNASKQKNREALKRTKRRERSDAAEAGEGSDEGESRAALYAEARRRNIPGRSKMSKDDLKQALHRS</sequence>
<dbReference type="KEGG" id="azz:DEW08_21375"/>
<dbReference type="RefSeq" id="WP_109331162.1">
    <property type="nucleotide sequence ID" value="NZ_CP029356.1"/>
</dbReference>
<feature type="compositionally biased region" description="Basic and acidic residues" evidence="1">
    <location>
        <begin position="103"/>
        <end position="115"/>
    </location>
</feature>
<organism evidence="2 3">
    <name type="scientific">Azospirillum thermophilum</name>
    <dbReference type="NCBI Taxonomy" id="2202148"/>
    <lineage>
        <taxon>Bacteria</taxon>
        <taxon>Pseudomonadati</taxon>
        <taxon>Pseudomonadota</taxon>
        <taxon>Alphaproteobacteria</taxon>
        <taxon>Rhodospirillales</taxon>
        <taxon>Azospirillaceae</taxon>
        <taxon>Azospirillum</taxon>
    </lineage>
</organism>